<gene>
    <name evidence="1" type="ORF">U473_10000</name>
</gene>
<evidence type="ECO:0000313" key="1">
    <source>
        <dbReference type="EMBL" id="KXG44301.1"/>
    </source>
</evidence>
<comment type="caution">
    <text evidence="1">The sequence shown here is derived from an EMBL/GenBank/DDBJ whole genome shotgun (WGS) entry which is preliminary data.</text>
</comment>
<sequence>MKKMIRIILIVIGIILFSFWYIQSSNELVNTKEKYKIGVLISGTERIEKIKGLKEGLQNLGYVEGMNTSFVIKNADNQIDLIKKYANELDAMDLDVIIAGGAIETKFFKENSRGKTPIIFLGVADAIQLNLVESYQKPNGRLTGVENGHVELSGKRLQLFKLLLPSLNRIIVIYDEKIDASLLSLEKVKQVSEKLQIGISPIPISNLEQLKELKSFSFQENDGILVLPSYFLEKASLTIGQLALERNIPTFGVQSSDIKNGFLLSYGVSYYDQGFQCASTVSQILHGQSAGSIPVEKPDTVRLLVNAKTERALNIEFSKIGNAFIQRIE</sequence>
<dbReference type="PANTHER" id="PTHR35271:SF1">
    <property type="entry name" value="ABC TRANSPORTER, SUBSTRATE-BINDING LIPOPROTEIN"/>
    <property type="match status" value="1"/>
</dbReference>
<evidence type="ECO:0008006" key="3">
    <source>
        <dbReference type="Google" id="ProtNLM"/>
    </source>
</evidence>
<dbReference type="STRING" id="1413211.U473_10000"/>
<accession>A0A135L5R0</accession>
<dbReference type="PANTHER" id="PTHR35271">
    <property type="entry name" value="ABC TRANSPORTER, SUBSTRATE-BINDING LIPOPROTEIN-RELATED"/>
    <property type="match status" value="1"/>
</dbReference>
<name>A0A135L5R0_9BACI</name>
<dbReference type="OrthoDB" id="9776955at2"/>
<dbReference type="InterPro" id="IPR007487">
    <property type="entry name" value="ABC_transpt-TYRBP-like"/>
</dbReference>
<dbReference type="Pfam" id="PF04392">
    <property type="entry name" value="ABC_sub_bind"/>
    <property type="match status" value="1"/>
</dbReference>
<proteinExistence type="predicted"/>
<reference evidence="1 2" key="1">
    <citation type="submission" date="2016-02" db="EMBL/GenBank/DDBJ databases">
        <title>Draft Genome for Tepidibacillus decaturensis nov. sp. Strain Z9, an Anaerobic, Moderately Thermophilic and Heterotrophic Bacterium from Deep Subsurface of the Illinois Basin, USA.</title>
        <authorList>
            <person name="Dong Y."/>
            <person name="Chang J.Y."/>
            <person name="Sanford R."/>
            <person name="Fouke B.W."/>
        </authorList>
    </citation>
    <scope>NUCLEOTIDE SEQUENCE [LARGE SCALE GENOMIC DNA]</scope>
    <source>
        <strain evidence="1 2">Z9</strain>
    </source>
</reference>
<organism evidence="1 2">
    <name type="scientific">Tepidibacillus decaturensis</name>
    <dbReference type="NCBI Taxonomy" id="1413211"/>
    <lineage>
        <taxon>Bacteria</taxon>
        <taxon>Bacillati</taxon>
        <taxon>Bacillota</taxon>
        <taxon>Bacilli</taxon>
        <taxon>Bacillales</taxon>
        <taxon>Bacillaceae</taxon>
        <taxon>Tepidibacillus</taxon>
    </lineage>
</organism>
<keyword evidence="2" id="KW-1185">Reference proteome</keyword>
<dbReference type="Gene3D" id="3.40.50.2300">
    <property type="match status" value="2"/>
</dbReference>
<protein>
    <recommendedName>
        <fullName evidence="3">ABC transporter substrate-binding protein</fullName>
    </recommendedName>
</protein>
<dbReference type="Proteomes" id="UP000070352">
    <property type="component" value="Unassembled WGS sequence"/>
</dbReference>
<dbReference type="EMBL" id="LSKU01000001">
    <property type="protein sequence ID" value="KXG44301.1"/>
    <property type="molecule type" value="Genomic_DNA"/>
</dbReference>
<evidence type="ECO:0000313" key="2">
    <source>
        <dbReference type="Proteomes" id="UP000070352"/>
    </source>
</evidence>
<dbReference type="RefSeq" id="WP_068725867.1">
    <property type="nucleotide sequence ID" value="NZ_LSKU01000001.1"/>
</dbReference>
<dbReference type="CDD" id="cd06325">
    <property type="entry name" value="PBP1_ABC_unchar_transporter"/>
    <property type="match status" value="1"/>
</dbReference>
<dbReference type="AlphaFoldDB" id="A0A135L5R0"/>